<dbReference type="OrthoDB" id="5418036at2759"/>
<dbReference type="Proteomes" id="UP000027730">
    <property type="component" value="Unassembled WGS sequence"/>
</dbReference>
<dbReference type="AlphaFoldDB" id="A0A074W9R2"/>
<evidence type="ECO:0000313" key="2">
    <source>
        <dbReference type="Proteomes" id="UP000027730"/>
    </source>
</evidence>
<dbReference type="HOGENOM" id="CLU_1220132_0_0_1"/>
<evidence type="ECO:0000313" key="1">
    <source>
        <dbReference type="EMBL" id="KEQ68364.1"/>
    </source>
</evidence>
<reference evidence="1 2" key="1">
    <citation type="journal article" date="2014" name="BMC Genomics">
        <title>Genome sequencing of four Aureobasidium pullulans varieties: biotechnological potential, stress tolerance, and description of new species.</title>
        <authorList>
            <person name="Gostin Ar C."/>
            <person name="Ohm R.A."/>
            <person name="Kogej T."/>
            <person name="Sonjak S."/>
            <person name="Turk M."/>
            <person name="Zajc J."/>
            <person name="Zalar P."/>
            <person name="Grube M."/>
            <person name="Sun H."/>
            <person name="Han J."/>
            <person name="Sharma A."/>
            <person name="Chiniquy J."/>
            <person name="Ngan C.Y."/>
            <person name="Lipzen A."/>
            <person name="Barry K."/>
            <person name="Grigoriev I.V."/>
            <person name="Gunde-Cimerman N."/>
        </authorList>
    </citation>
    <scope>NUCLEOTIDE SEQUENCE [LARGE SCALE GENOMIC DNA]</scope>
    <source>
        <strain evidence="1 2">CBS 147.97</strain>
    </source>
</reference>
<gene>
    <name evidence="1" type="ORF">M436DRAFT_68227</name>
</gene>
<protein>
    <submittedName>
        <fullName evidence="1">Uncharacterized protein</fullName>
    </submittedName>
</protein>
<accession>A0A074W9R2</accession>
<sequence>MTNSPPRIDITFSITPSTHSFSSPLPPTLDLTLLSHASAPITLFTWNTPFHLPHCLTNTSLSIHNTKTSTPVPTTKLLIQRPALTRVRGSYDEVLFLTLLPGVPVTLSRPFGRNATMKPLPKHMIQRGWELDADGNERRIRRSTRATGVDGLEAGCSYSVGLNMDSLEQCKWAFATKDQVLVEKGDAGSHVGDFAWEMQVKNEWIVTEAVLDVTD</sequence>
<dbReference type="RefSeq" id="XP_013422537.1">
    <property type="nucleotide sequence ID" value="XM_013567083.1"/>
</dbReference>
<dbReference type="EMBL" id="KL584731">
    <property type="protein sequence ID" value="KEQ68364.1"/>
    <property type="molecule type" value="Genomic_DNA"/>
</dbReference>
<keyword evidence="2" id="KW-1185">Reference proteome</keyword>
<name>A0A074W9R2_9PEZI</name>
<organism evidence="1 2">
    <name type="scientific">Aureobasidium namibiae CBS 147.97</name>
    <dbReference type="NCBI Taxonomy" id="1043004"/>
    <lineage>
        <taxon>Eukaryota</taxon>
        <taxon>Fungi</taxon>
        <taxon>Dikarya</taxon>
        <taxon>Ascomycota</taxon>
        <taxon>Pezizomycotina</taxon>
        <taxon>Dothideomycetes</taxon>
        <taxon>Dothideomycetidae</taxon>
        <taxon>Dothideales</taxon>
        <taxon>Saccotheciaceae</taxon>
        <taxon>Aureobasidium</taxon>
    </lineage>
</organism>
<proteinExistence type="predicted"/>
<dbReference type="GeneID" id="25414371"/>